<keyword evidence="4" id="KW-1185">Reference proteome</keyword>
<sequence length="292" mass="32218">MTLSWAELDQIVGGVPASAVRHYPQWWHGDRSHVRAWKSAGYTAVRIRPGRSVTFRRSGGNPAAHGTGRRQEKPTAVSTTSNGDLRTLQEIDPRDALLVIPCSGKKRTHGSAESSEAASWPSELLAARACNRAAAKMDEQQLMPAWYRYNGWFYTTAEASLRDAVFTGAPLAILSGGYGLLHPEEPTGHYNKAMRLTDWPTGLLEELLMAEADRRNVSAVVAFAAAKTDYAKLVRRTPWRSAGLMAYLVTINGVSKGAQREVPRRLGHAFTCFWQRQPAGRYPEGTTVERLA</sequence>
<comment type="caution">
    <text evidence="3">The sequence shown here is derived from an EMBL/GenBank/DDBJ whole genome shotgun (WGS) entry which is preliminary data.</text>
</comment>
<accession>A0A7W3MYJ8</accession>
<evidence type="ECO:0000313" key="4">
    <source>
        <dbReference type="Proteomes" id="UP000539313"/>
    </source>
</evidence>
<gene>
    <name evidence="3" type="ORF">HNR21_003108</name>
</gene>
<evidence type="ECO:0000259" key="2">
    <source>
        <dbReference type="Pfam" id="PF24698"/>
    </source>
</evidence>
<dbReference type="Proteomes" id="UP000539313">
    <property type="component" value="Unassembled WGS sequence"/>
</dbReference>
<protein>
    <recommendedName>
        <fullName evidence="2">DUF7662 domain-containing protein</fullName>
    </recommendedName>
</protein>
<dbReference type="InterPro" id="IPR056079">
    <property type="entry name" value="DUF7662"/>
</dbReference>
<name>A0A7W3MYJ8_9ACTN</name>
<feature type="domain" description="DUF7662" evidence="2">
    <location>
        <begin position="2"/>
        <end position="58"/>
    </location>
</feature>
<reference evidence="3 4" key="1">
    <citation type="submission" date="2020-08" db="EMBL/GenBank/DDBJ databases">
        <title>Sequencing the genomes of 1000 actinobacteria strains.</title>
        <authorList>
            <person name="Klenk H.-P."/>
        </authorList>
    </citation>
    <scope>NUCLEOTIDE SEQUENCE [LARGE SCALE GENOMIC DNA]</scope>
    <source>
        <strain evidence="3 4">DSM 45823</strain>
    </source>
</reference>
<dbReference type="Pfam" id="PF24698">
    <property type="entry name" value="DUF7662"/>
    <property type="match status" value="1"/>
</dbReference>
<feature type="region of interest" description="Disordered" evidence="1">
    <location>
        <begin position="53"/>
        <end position="81"/>
    </location>
</feature>
<evidence type="ECO:0000256" key="1">
    <source>
        <dbReference type="SAM" id="MobiDB-lite"/>
    </source>
</evidence>
<proteinExistence type="predicted"/>
<evidence type="ECO:0000313" key="3">
    <source>
        <dbReference type="EMBL" id="MBA9004226.1"/>
    </source>
</evidence>
<dbReference type="AlphaFoldDB" id="A0A7W3MYJ8"/>
<dbReference type="RefSeq" id="WP_182705774.1">
    <property type="nucleotide sequence ID" value="NZ_JACJII010000001.1"/>
</dbReference>
<organism evidence="3 4">
    <name type="scientific">Thermomonospora cellulosilytica</name>
    <dbReference type="NCBI Taxonomy" id="1411118"/>
    <lineage>
        <taxon>Bacteria</taxon>
        <taxon>Bacillati</taxon>
        <taxon>Actinomycetota</taxon>
        <taxon>Actinomycetes</taxon>
        <taxon>Streptosporangiales</taxon>
        <taxon>Thermomonosporaceae</taxon>
        <taxon>Thermomonospora</taxon>
    </lineage>
</organism>
<dbReference type="EMBL" id="JACJII010000001">
    <property type="protein sequence ID" value="MBA9004226.1"/>
    <property type="molecule type" value="Genomic_DNA"/>
</dbReference>